<dbReference type="InterPro" id="IPR049733">
    <property type="entry name" value="CCDC61_N"/>
</dbReference>
<proteinExistence type="predicted"/>
<name>A0AAW1P2I9_9CHLO</name>
<dbReference type="AlphaFoldDB" id="A0AAW1P2I9"/>
<keyword evidence="1" id="KW-0175">Coiled coil</keyword>
<accession>A0AAW1P2I9</accession>
<evidence type="ECO:0000313" key="4">
    <source>
        <dbReference type="Proteomes" id="UP001465755"/>
    </source>
</evidence>
<reference evidence="3 4" key="1">
    <citation type="journal article" date="2024" name="Nat. Commun.">
        <title>Phylogenomics reveals the evolutionary origins of lichenization in chlorophyte algae.</title>
        <authorList>
            <person name="Puginier C."/>
            <person name="Libourel C."/>
            <person name="Otte J."/>
            <person name="Skaloud P."/>
            <person name="Haon M."/>
            <person name="Grisel S."/>
            <person name="Petersen M."/>
            <person name="Berrin J.G."/>
            <person name="Delaux P.M."/>
            <person name="Dal Grande F."/>
            <person name="Keller J."/>
        </authorList>
    </citation>
    <scope>NUCLEOTIDE SEQUENCE [LARGE SCALE GENOMIC DNA]</scope>
    <source>
        <strain evidence="3 4">SAG 2036</strain>
    </source>
</reference>
<comment type="caution">
    <text evidence="3">The sequence shown here is derived from an EMBL/GenBank/DDBJ whole genome shotgun (WGS) entry which is preliminary data.</text>
</comment>
<keyword evidence="4" id="KW-1185">Reference proteome</keyword>
<sequence length="546" mass="59589">MSESSAASLDLCRTSSTPQGGRLETVQCCFQGTDFTVSVSTVRTDVLQITVEQLTDSSQWQGAFSARHIEEIASKTGSFKTYALFVKMLLTSLKRQSGTVVTDLLTYRDLHQLQQGAGPPPPPEPAGISQPDPSANKRYLILTYVSEFDRVHYPLPLHYVASPDPEYLKGIIARLRSEAKRGSLGPESSEGKARGAIRAIADARQLRDENSHLQQQLTAQGDLEAQLAAAHHRLEESERSLATVTAERQEATTKLASMRAELEAERVSAHRTAESQRVELEAAQMQVLDLSRQLHLHASLDRQMDASRSAMIPPLPTASTSRSGRGPHLRRSGSHNVESAWGRRHTPSRDEGDRSYSRARSAPPTPPGRFDPTAFVEALQRKRRDSSPRYWGRSSAAGSASPARSASLHSGEGTPRGRTQRRPSLDRLTSPTASSRARTRTPSPPARATFSQSPRTPSLNSNLFSSPPHPSRSSRHSSPAASRGMSHALRNVQHTLAQYIAHGRGSPHAKLQVVKEEHSMDGRGTFRSEPDALVKASGKFLNGTGV</sequence>
<feature type="compositionally biased region" description="Low complexity" evidence="2">
    <location>
        <begin position="457"/>
        <end position="466"/>
    </location>
</feature>
<organism evidence="3 4">
    <name type="scientific">Symbiochloris irregularis</name>
    <dbReference type="NCBI Taxonomy" id="706552"/>
    <lineage>
        <taxon>Eukaryota</taxon>
        <taxon>Viridiplantae</taxon>
        <taxon>Chlorophyta</taxon>
        <taxon>core chlorophytes</taxon>
        <taxon>Trebouxiophyceae</taxon>
        <taxon>Trebouxiales</taxon>
        <taxon>Trebouxiaceae</taxon>
        <taxon>Symbiochloris</taxon>
    </lineage>
</organism>
<feature type="compositionally biased region" description="Basic and acidic residues" evidence="2">
    <location>
        <begin position="347"/>
        <end position="356"/>
    </location>
</feature>
<feature type="compositionally biased region" description="Low complexity" evidence="2">
    <location>
        <begin position="392"/>
        <end position="407"/>
    </location>
</feature>
<feature type="region of interest" description="Disordered" evidence="2">
    <location>
        <begin position="113"/>
        <end position="132"/>
    </location>
</feature>
<feature type="coiled-coil region" evidence="1">
    <location>
        <begin position="196"/>
        <end position="293"/>
    </location>
</feature>
<evidence type="ECO:0000256" key="1">
    <source>
        <dbReference type="SAM" id="Coils"/>
    </source>
</evidence>
<dbReference type="Proteomes" id="UP001465755">
    <property type="component" value="Unassembled WGS sequence"/>
</dbReference>
<dbReference type="CDD" id="cd22284">
    <property type="entry name" value="HD_CCDC61_N"/>
    <property type="match status" value="1"/>
</dbReference>
<evidence type="ECO:0000313" key="3">
    <source>
        <dbReference type="EMBL" id="KAK9801915.1"/>
    </source>
</evidence>
<feature type="region of interest" description="Disordered" evidence="2">
    <location>
        <begin position="307"/>
        <end position="485"/>
    </location>
</feature>
<dbReference type="EMBL" id="JALJOQ010000074">
    <property type="protein sequence ID" value="KAK9801915.1"/>
    <property type="molecule type" value="Genomic_DNA"/>
</dbReference>
<evidence type="ECO:0000256" key="2">
    <source>
        <dbReference type="SAM" id="MobiDB-lite"/>
    </source>
</evidence>
<protein>
    <recommendedName>
        <fullName evidence="5">Coiled-coil domain-containing protein 61</fullName>
    </recommendedName>
</protein>
<gene>
    <name evidence="3" type="ORF">WJX73_002928</name>
</gene>
<evidence type="ECO:0008006" key="5">
    <source>
        <dbReference type="Google" id="ProtNLM"/>
    </source>
</evidence>